<reference evidence="1" key="2">
    <citation type="journal article" date="2015" name="Fish Shellfish Immunol.">
        <title>Early steps in the European eel (Anguilla anguilla)-Vibrio vulnificus interaction in the gills: Role of the RtxA13 toxin.</title>
        <authorList>
            <person name="Callol A."/>
            <person name="Pajuelo D."/>
            <person name="Ebbesson L."/>
            <person name="Teles M."/>
            <person name="MacKenzie S."/>
            <person name="Amaro C."/>
        </authorList>
    </citation>
    <scope>NUCLEOTIDE SEQUENCE</scope>
</reference>
<dbReference type="EMBL" id="GBXM01052733">
    <property type="protein sequence ID" value="JAH55844.1"/>
    <property type="molecule type" value="Transcribed_RNA"/>
</dbReference>
<sequence>MSAVSLGASSILHAHLFLFWACMVAHCDPVR</sequence>
<evidence type="ECO:0000313" key="1">
    <source>
        <dbReference type="EMBL" id="JAH55844.1"/>
    </source>
</evidence>
<reference evidence="1" key="1">
    <citation type="submission" date="2014-11" db="EMBL/GenBank/DDBJ databases">
        <authorList>
            <person name="Amaro Gonzalez C."/>
        </authorList>
    </citation>
    <scope>NUCLEOTIDE SEQUENCE</scope>
</reference>
<accession>A0A0E9TQ60</accession>
<proteinExistence type="predicted"/>
<dbReference type="AlphaFoldDB" id="A0A0E9TQ60"/>
<organism evidence="1">
    <name type="scientific">Anguilla anguilla</name>
    <name type="common">European freshwater eel</name>
    <name type="synonym">Muraena anguilla</name>
    <dbReference type="NCBI Taxonomy" id="7936"/>
    <lineage>
        <taxon>Eukaryota</taxon>
        <taxon>Metazoa</taxon>
        <taxon>Chordata</taxon>
        <taxon>Craniata</taxon>
        <taxon>Vertebrata</taxon>
        <taxon>Euteleostomi</taxon>
        <taxon>Actinopterygii</taxon>
        <taxon>Neopterygii</taxon>
        <taxon>Teleostei</taxon>
        <taxon>Anguilliformes</taxon>
        <taxon>Anguillidae</taxon>
        <taxon>Anguilla</taxon>
    </lineage>
</organism>
<name>A0A0E9TQ60_ANGAN</name>
<protein>
    <submittedName>
        <fullName evidence="1">Uncharacterized protein</fullName>
    </submittedName>
</protein>